<keyword evidence="3" id="KW-1185">Reference proteome</keyword>
<name>A0ABZ2KND2_9BACT</name>
<feature type="region of interest" description="Disordered" evidence="1">
    <location>
        <begin position="86"/>
        <end position="117"/>
    </location>
</feature>
<organism evidence="2 3">
    <name type="scientific">Pendulispora brunnea</name>
    <dbReference type="NCBI Taxonomy" id="2905690"/>
    <lineage>
        <taxon>Bacteria</taxon>
        <taxon>Pseudomonadati</taxon>
        <taxon>Myxococcota</taxon>
        <taxon>Myxococcia</taxon>
        <taxon>Myxococcales</taxon>
        <taxon>Sorangiineae</taxon>
        <taxon>Pendulisporaceae</taxon>
        <taxon>Pendulispora</taxon>
    </lineage>
</organism>
<evidence type="ECO:0000313" key="2">
    <source>
        <dbReference type="EMBL" id="WXA99187.1"/>
    </source>
</evidence>
<dbReference type="RefSeq" id="WP_394851001.1">
    <property type="nucleotide sequence ID" value="NZ_CP089982.1"/>
</dbReference>
<protein>
    <submittedName>
        <fullName evidence="2">Uncharacterized protein</fullName>
    </submittedName>
</protein>
<dbReference type="EMBL" id="CP089982">
    <property type="protein sequence ID" value="WXA99187.1"/>
    <property type="molecule type" value="Genomic_DNA"/>
</dbReference>
<evidence type="ECO:0000313" key="3">
    <source>
        <dbReference type="Proteomes" id="UP001379533"/>
    </source>
</evidence>
<dbReference type="Proteomes" id="UP001379533">
    <property type="component" value="Chromosome"/>
</dbReference>
<feature type="compositionally biased region" description="Basic and acidic residues" evidence="1">
    <location>
        <begin position="86"/>
        <end position="95"/>
    </location>
</feature>
<reference evidence="2 3" key="1">
    <citation type="submission" date="2021-12" db="EMBL/GenBank/DDBJ databases">
        <title>Discovery of the Pendulisporaceae a myxobacterial family with distinct sporulation behavior and unique specialized metabolism.</title>
        <authorList>
            <person name="Garcia R."/>
            <person name="Popoff A."/>
            <person name="Bader C.D."/>
            <person name="Loehr J."/>
            <person name="Walesch S."/>
            <person name="Walt C."/>
            <person name="Boldt J."/>
            <person name="Bunk B."/>
            <person name="Haeckl F.J.F.P.J."/>
            <person name="Gunesch A.P."/>
            <person name="Birkelbach J."/>
            <person name="Nuebel U."/>
            <person name="Pietschmann T."/>
            <person name="Bach T."/>
            <person name="Mueller R."/>
        </authorList>
    </citation>
    <scope>NUCLEOTIDE SEQUENCE [LARGE SCALE GENOMIC DNA]</scope>
    <source>
        <strain evidence="2 3">MSr12523</strain>
    </source>
</reference>
<evidence type="ECO:0000256" key="1">
    <source>
        <dbReference type="SAM" id="MobiDB-lite"/>
    </source>
</evidence>
<feature type="region of interest" description="Disordered" evidence="1">
    <location>
        <begin position="153"/>
        <end position="185"/>
    </location>
</feature>
<gene>
    <name evidence="2" type="ORF">LZC95_20480</name>
</gene>
<sequence length="185" mass="19837">MERAKKVQAGAAPAVVAAARAGRITVNDALRALHYPEERQVEAVARVEGGEVRTLKEAFCATDGGSFVHSGPPASNGAVAKTREHFPPQDHERDAVPVGPALARVPTRYLPSPPADDVREDRQLLEEIWKRANRLSRVAKIMLHRDLGRHLADLEASNTPTTSPRPLAGSRAPGGATPATLERTA</sequence>
<accession>A0ABZ2KND2</accession>
<proteinExistence type="predicted"/>